<evidence type="ECO:0000313" key="1">
    <source>
        <dbReference type="EMBL" id="GAC09104.1"/>
    </source>
</evidence>
<dbReference type="Proteomes" id="UP000006320">
    <property type="component" value="Unassembled WGS sequence"/>
</dbReference>
<name>A0AAV3UVL3_9ALTE</name>
<comment type="caution">
    <text evidence="1">The sequence shown here is derived from an EMBL/GenBank/DDBJ whole genome shotgun (WGS) entry which is preliminary data.</text>
</comment>
<reference evidence="1 2" key="1">
    <citation type="journal article" date="2017" name="Antonie Van Leeuwenhoek">
        <title>Rhizobium rhizosphaerae sp. nov., a novel species isolated from rice rhizosphere.</title>
        <authorList>
            <person name="Zhao J.J."/>
            <person name="Zhang J."/>
            <person name="Zhang R.J."/>
            <person name="Zhang C.W."/>
            <person name="Yin H.Q."/>
            <person name="Zhang X.X."/>
        </authorList>
    </citation>
    <scope>NUCLEOTIDE SEQUENCE [LARGE SCALE GENOMIC DNA]</scope>
    <source>
        <strain evidence="1 2">S18K6</strain>
    </source>
</reference>
<accession>A0AAV3UVL3</accession>
<sequence length="44" mass="4969">MCITFFNTVKNTSNISFFYAHLLVTTPLNANRSSFVVVKQSPTE</sequence>
<proteinExistence type="predicted"/>
<dbReference type="EMBL" id="BAEM01000019">
    <property type="protein sequence ID" value="GAC09104.1"/>
    <property type="molecule type" value="Genomic_DNA"/>
</dbReference>
<protein>
    <submittedName>
        <fullName evidence="1">Uncharacterized protein</fullName>
    </submittedName>
</protein>
<evidence type="ECO:0000313" key="2">
    <source>
        <dbReference type="Proteomes" id="UP000006320"/>
    </source>
</evidence>
<organism evidence="1 2">
    <name type="scientific">Paraglaciecola chathamensis S18K6</name>
    <dbReference type="NCBI Taxonomy" id="1127672"/>
    <lineage>
        <taxon>Bacteria</taxon>
        <taxon>Pseudomonadati</taxon>
        <taxon>Pseudomonadota</taxon>
        <taxon>Gammaproteobacteria</taxon>
        <taxon>Alteromonadales</taxon>
        <taxon>Alteromonadaceae</taxon>
        <taxon>Paraglaciecola</taxon>
    </lineage>
</organism>
<gene>
    <name evidence="1" type="ORF">GCHA_1142</name>
</gene>
<dbReference type="AlphaFoldDB" id="A0AAV3UVL3"/>